<comment type="caution">
    <text evidence="4">The sequence shown here is derived from an EMBL/GenBank/DDBJ whole genome shotgun (WGS) entry which is preliminary data.</text>
</comment>
<dbReference type="InterPro" id="IPR008502">
    <property type="entry name" value="Prolamin-like"/>
</dbReference>
<reference evidence="4" key="1">
    <citation type="submission" date="2023-07" db="EMBL/GenBank/DDBJ databases">
        <title>draft genome sequence of fig (Ficus carica).</title>
        <authorList>
            <person name="Takahashi T."/>
            <person name="Nishimura K."/>
        </authorList>
    </citation>
    <scope>NUCLEOTIDE SEQUENCE</scope>
</reference>
<evidence type="ECO:0000256" key="1">
    <source>
        <dbReference type="ARBA" id="ARBA00022729"/>
    </source>
</evidence>
<keyword evidence="5" id="KW-1185">Reference proteome</keyword>
<proteinExistence type="predicted"/>
<organism evidence="4 5">
    <name type="scientific">Ficus carica</name>
    <name type="common">Common fig</name>
    <dbReference type="NCBI Taxonomy" id="3494"/>
    <lineage>
        <taxon>Eukaryota</taxon>
        <taxon>Viridiplantae</taxon>
        <taxon>Streptophyta</taxon>
        <taxon>Embryophyta</taxon>
        <taxon>Tracheophyta</taxon>
        <taxon>Spermatophyta</taxon>
        <taxon>Magnoliopsida</taxon>
        <taxon>eudicotyledons</taxon>
        <taxon>Gunneridae</taxon>
        <taxon>Pentapetalae</taxon>
        <taxon>rosids</taxon>
        <taxon>fabids</taxon>
        <taxon>Rosales</taxon>
        <taxon>Moraceae</taxon>
        <taxon>Ficeae</taxon>
        <taxon>Ficus</taxon>
    </lineage>
</organism>
<dbReference type="Proteomes" id="UP001187192">
    <property type="component" value="Unassembled WGS sequence"/>
</dbReference>
<keyword evidence="1 2" id="KW-0732">Signal</keyword>
<accession>A0AA88A1W5</accession>
<feature type="signal peptide" evidence="2">
    <location>
        <begin position="1"/>
        <end position="22"/>
    </location>
</feature>
<dbReference type="AlphaFoldDB" id="A0AA88A1W5"/>
<dbReference type="PANTHER" id="PTHR31951">
    <property type="entry name" value="BIFUNCTIONAL INHIBITOR/LIPID-TRANSFER PROTEIN/SEED STORAGE 2S ALBUMIN SUPERFAMILY PROTEIN-RELATED"/>
    <property type="match status" value="1"/>
</dbReference>
<feature type="domain" description="Prolamin-like" evidence="3">
    <location>
        <begin position="42"/>
        <end position="100"/>
    </location>
</feature>
<name>A0AA88A1W5_FICCA</name>
<feature type="chain" id="PRO_5041637925" description="Prolamin-like domain-containing protein" evidence="2">
    <location>
        <begin position="23"/>
        <end position="123"/>
    </location>
</feature>
<gene>
    <name evidence="4" type="ORF">TIFTF001_015808</name>
</gene>
<dbReference type="PANTHER" id="PTHR31951:SF22">
    <property type="entry name" value="ECA1 GAMETOGENESIS RELATED FAMILY"/>
    <property type="match status" value="1"/>
</dbReference>
<sequence>MAVFFSGIVAALVMLMLPAVSALPALPPPLLPPITDKFLLECVIKIADCGMEIFNAVFYNATVSPNCCTRLIFMGRPCHFGLVEHIISQPFFQGNKTKILDGCQCTWNNCAQVVHPPSPSPSY</sequence>
<protein>
    <recommendedName>
        <fullName evidence="3">Prolamin-like domain-containing protein</fullName>
    </recommendedName>
</protein>
<dbReference type="EMBL" id="BTGU01000023">
    <property type="protein sequence ID" value="GMN46623.1"/>
    <property type="molecule type" value="Genomic_DNA"/>
</dbReference>
<evidence type="ECO:0000313" key="4">
    <source>
        <dbReference type="EMBL" id="GMN46623.1"/>
    </source>
</evidence>
<dbReference type="Pfam" id="PF05617">
    <property type="entry name" value="Prolamin_like"/>
    <property type="match status" value="1"/>
</dbReference>
<evidence type="ECO:0000259" key="3">
    <source>
        <dbReference type="Pfam" id="PF05617"/>
    </source>
</evidence>
<evidence type="ECO:0000313" key="5">
    <source>
        <dbReference type="Proteomes" id="UP001187192"/>
    </source>
</evidence>
<evidence type="ECO:0000256" key="2">
    <source>
        <dbReference type="SAM" id="SignalP"/>
    </source>
</evidence>